<dbReference type="GeneID" id="59226901"/>
<dbReference type="EMBL" id="MT847623">
    <property type="protein sequence ID" value="QOW03101.1"/>
    <property type="molecule type" value="Genomic_DNA"/>
</dbReference>
<evidence type="ECO:0000313" key="17">
    <source>
        <dbReference type="EMBL" id="QSH48632.1"/>
    </source>
</evidence>
<dbReference type="EMBL" id="MH910495">
    <property type="protein sequence ID" value="AZP54030.1"/>
    <property type="molecule type" value="Genomic_DNA"/>
</dbReference>
<dbReference type="Proteomes" id="UP000325567">
    <property type="component" value="Segment"/>
</dbReference>
<dbReference type="Proteomes" id="UP000593631">
    <property type="component" value="Segment"/>
</dbReference>
<evidence type="ECO:0000313" key="10">
    <source>
        <dbReference type="EMBL" id="QED90481.1"/>
    </source>
</evidence>
<dbReference type="Proteomes" id="UP000663092">
    <property type="component" value="Segment"/>
</dbReference>
<dbReference type="EMBL" id="MG939588">
    <property type="protein sequence ID" value="AXZ96097.1"/>
    <property type="molecule type" value="Genomic_DNA"/>
</dbReference>
<evidence type="ECO:0000313" key="12">
    <source>
        <dbReference type="EMBL" id="QIA61452.1"/>
    </source>
</evidence>
<organismHost>
    <name type="scientific">Potamochoerus larvatus</name>
    <name type="common">Bushpig</name>
    <dbReference type="NCBI Taxonomy" id="273792"/>
</organismHost>
<dbReference type="EMBL" id="MH910496">
    <property type="protein sequence ID" value="AZP54209.1"/>
    <property type="molecule type" value="Genomic_DNA"/>
</dbReference>
<dbReference type="EMBL" id="MT847622">
    <property type="protein sequence ID" value="QOW02915.1"/>
    <property type="molecule type" value="Genomic_DNA"/>
</dbReference>
<feature type="transmembrane region" description="Helical" evidence="1">
    <location>
        <begin position="12"/>
        <end position="28"/>
    </location>
</feature>
<dbReference type="Proteomes" id="UP000268358">
    <property type="component" value="Segment"/>
</dbReference>
<evidence type="ECO:0000313" key="22">
    <source>
        <dbReference type="Proteomes" id="UP000141072"/>
    </source>
</evidence>
<dbReference type="Proteomes" id="UP000141072">
    <property type="component" value="Segment"/>
</dbReference>
<dbReference type="EMBL" id="MK645909">
    <property type="protein sequence ID" value="QDL88069.1"/>
    <property type="molecule type" value="Genomic_DNA"/>
</dbReference>
<dbReference type="Proteomes" id="UP000307568">
    <property type="component" value="Segment"/>
</dbReference>
<proteinExistence type="predicted"/>
<evidence type="ECO:0000313" key="4">
    <source>
        <dbReference type="EMBL" id="AXZ96097.1"/>
    </source>
</evidence>
<dbReference type="EMBL" id="MT847621">
    <property type="protein sequence ID" value="QOW02729.1"/>
    <property type="molecule type" value="Genomic_DNA"/>
</dbReference>
<dbReference type="EMBL" id="MT847620">
    <property type="protein sequence ID" value="QOW02542.1"/>
    <property type="molecule type" value="Genomic_DNA"/>
</dbReference>
<dbReference type="EMBL" id="MG939583">
    <property type="protein sequence ID" value="AXZ95814.1"/>
    <property type="molecule type" value="Genomic_DNA"/>
</dbReference>
<evidence type="ECO:0000313" key="19">
    <source>
        <dbReference type="EMBL" id="VFV47971.1"/>
    </source>
</evidence>
<organismHost>
    <name type="scientific">Sus scrofa</name>
    <name type="common">Pig</name>
    <dbReference type="NCBI Taxonomy" id="9823"/>
</organismHost>
<reference evidence="17" key="11">
    <citation type="submission" date="2020-12" db="EMBL/GenBank/DDBJ databases">
        <title>Genetic characterization of African swine fever virus China/GD/2019 outbreaks in south China and variation in domestic pigs.</title>
        <authorList>
            <person name="Wang X."/>
            <person name="Wang X."/>
            <person name="Chen Y."/>
            <person name="Liu X."/>
            <person name="Guo C."/>
        </authorList>
    </citation>
    <scope>NUCLEOTIDE SEQUENCE</scope>
    <source>
        <strain evidence="17">China/GD/2019</strain>
    </source>
</reference>
<dbReference type="Proteomes" id="UP000316600">
    <property type="component" value="Segment"/>
</dbReference>
<evidence type="ECO:0000313" key="21">
    <source>
        <dbReference type="EMBL" id="VVW94081.1"/>
    </source>
</evidence>
<evidence type="ECO:0000256" key="1">
    <source>
        <dbReference type="SAM" id="Phobius"/>
    </source>
</evidence>
<evidence type="ECO:0000313" key="11">
    <source>
        <dbReference type="EMBL" id="QGV56876.1"/>
    </source>
</evidence>
<protein>
    <submittedName>
        <fullName evidence="18">MGF 360-15R CDS protein</fullName>
    </submittedName>
    <submittedName>
        <fullName evidence="11">MGF 360-15R protein</fullName>
    </submittedName>
    <submittedName>
        <fullName evidence="5">MGF-360-15R</fullName>
    </submittedName>
    <submittedName>
        <fullName evidence="2">MGF_360-15R</fullName>
    </submittedName>
</protein>
<feature type="transmembrane region" description="Helical" evidence="1">
    <location>
        <begin position="43"/>
        <end position="61"/>
    </location>
</feature>
<evidence type="ECO:0000313" key="6">
    <source>
        <dbReference type="EMBL" id="AZP54209.1"/>
    </source>
</evidence>
<dbReference type="Proteomes" id="UP000271267">
    <property type="component" value="Segment"/>
</dbReference>
<gene>
    <name evidence="18" type="primary">MGF 360-15R CDS</name>
    <name evidence="11" type="synonym">MGF 360-15R</name>
    <name evidence="2" type="synonym">MGF_360-15R</name>
    <name evidence="5" type="ORF">ASFV-Georgia_4-062</name>
</gene>
<evidence type="ECO:0000313" key="5">
    <source>
        <dbReference type="EMBL" id="AZP54030.1"/>
    </source>
</evidence>
<dbReference type="Proteomes" id="UP000594088">
    <property type="component" value="Segment"/>
</dbReference>
<dbReference type="Proteomes" id="UP000595256">
    <property type="component" value="Segment"/>
</dbReference>
<accession>A0A2X0S751</accession>
<dbReference type="Proteomes" id="UP000594902">
    <property type="component" value="Segment"/>
</dbReference>
<dbReference type="EMBL" id="MK940252">
    <property type="protein sequence ID" value="QIA61452.1"/>
    <property type="molecule type" value="Genomic_DNA"/>
</dbReference>
<dbReference type="Proteomes" id="UP000327056">
    <property type="component" value="Segment"/>
</dbReference>
<evidence type="ECO:0000313" key="13">
    <source>
        <dbReference type="EMBL" id="QOW02542.1"/>
    </source>
</evidence>
<dbReference type="EMBL" id="MN715134">
    <property type="protein sequence ID" value="QGV56876.1"/>
    <property type="molecule type" value="Genomic_DNA"/>
</dbReference>
<organismHost>
    <name type="scientific">Phacochoerus africanus</name>
    <name type="common">Warthog</name>
    <dbReference type="NCBI Taxonomy" id="41426"/>
</organismHost>
<dbReference type="EMBL" id="MK543947">
    <property type="protein sequence ID" value="QED90481.1"/>
    <property type="molecule type" value="Genomic_DNA"/>
</dbReference>
<reference evidence="12" key="8">
    <citation type="submission" date="2019-05" db="EMBL/GenBank/DDBJ databases">
        <title>Genome Sequences of Two African Swine Fever Virus Genotype II Isolates from wild boar in China.</title>
        <authorList>
            <person name="Ren Z."/>
            <person name="Guo H."/>
            <person name="Tu C."/>
        </authorList>
    </citation>
    <scope>NUCLEOTIDE SEQUENCE</scope>
    <source>
        <strain evidence="12">CN/2019/InnerMongolia-AES01</strain>
    </source>
</reference>
<reference evidence="9 23" key="7">
    <citation type="submission" date="2019-03" db="EMBL/GenBank/DDBJ databases">
        <title>Genome comparison of African swine fever virus ASFV-wbBS01 strain and different from ASFV-SY18 from domestic pig.</title>
        <authorList>
            <person name="Zhaowen R."/>
            <person name="Huancheng G."/>
            <person name="Changchun T."/>
        </authorList>
    </citation>
    <scope>NUCLEOTIDE SEQUENCE [LARGE SCALE GENOMIC DNA]</scope>
    <source>
        <strain evidence="9">ASFV-wbBS01</strain>
    </source>
</reference>
<evidence type="ECO:0000313" key="2">
    <source>
        <dbReference type="EMBL" id="AXZ95814.1"/>
    </source>
</evidence>
<evidence type="ECO:0000313" key="18">
    <source>
        <dbReference type="EMBL" id="SPS73461.1"/>
    </source>
</evidence>
<name>A0A2X0S751_ASF</name>
<organismHost>
    <name type="scientific">Ornithodoros moubata</name>
    <name type="common">Soft tick</name>
    <name type="synonym">Argasid tick</name>
    <dbReference type="NCBI Taxonomy" id="6938"/>
</organismHost>
<dbReference type="Proteomes" id="UP000593931">
    <property type="component" value="Segment"/>
</dbReference>
<reference evidence="12" key="9">
    <citation type="submission" date="2019-05" db="EMBL/GenBank/DDBJ databases">
        <title>Nanopore Sequencing as a Rapidly Deployable African swine fever Outbreak Tool.</title>
        <authorList>
            <person name="Ren Z."/>
            <person name="Guo H."/>
            <person name="Tu C."/>
            <person name="Yan X."/>
            <person name="He B."/>
        </authorList>
    </citation>
    <scope>NUCLEOTIDE SEQUENCE</scope>
    <source>
        <strain evidence="12">CN/2019/InnerMongolia-AES01</strain>
    </source>
</reference>
<organismHost>
    <name type="scientific">Ornithodoros</name>
    <name type="common">relapsing fever ticks</name>
    <dbReference type="NCBI Taxonomy" id="6937"/>
</organismHost>
<sequence length="289" mass="33234">MNKIFLNITETINMVLIEFLTGFFYLYGKRLFSISKVMDMICLDYYTIIPAPLAMMLAARLKNYDLMKRLHEWEISIDYALLVVDDVPSIDYCLSLGARSPTRAQKRELLRDNTFNPVYKYLMNCSGFPTKREKNIPCDVQCERLQKNIIKELVFNCSVLLEMVLHTEREYAYALHCAAKHNQLPILMYCWQQSTDAESILLKTCCSDKNINCFNYCILYGGAQNLDAAMVEAAKHDARMLINYCVMLGGRSLNEAKETAAMFGHIECAQHCFKLQSYVVDTSNTDDTD</sequence>
<evidence type="ECO:0000313" key="24">
    <source>
        <dbReference type="Proteomes" id="UP000324915"/>
    </source>
</evidence>
<evidence type="ECO:0000313" key="23">
    <source>
        <dbReference type="Proteomes" id="UP000316600"/>
    </source>
</evidence>
<evidence type="ECO:0000313" key="15">
    <source>
        <dbReference type="EMBL" id="QOW02915.1"/>
    </source>
</evidence>
<evidence type="ECO:0000313" key="3">
    <source>
        <dbReference type="EMBL" id="AXZ96002.1"/>
    </source>
</evidence>
<keyword evidence="1" id="KW-0472">Membrane</keyword>
<dbReference type="Proteomes" id="UP000345145">
    <property type="component" value="Segment"/>
</dbReference>
<dbReference type="EMBL" id="FR682468">
    <property type="protein sequence ID" value="CAD2068399.1"/>
    <property type="molecule type" value="Genomic_DNA"/>
</dbReference>
<dbReference type="EMBL" id="LR536725">
    <property type="protein sequence ID" value="VFV47971.1"/>
    <property type="molecule type" value="Genomic_DNA"/>
</dbReference>
<dbReference type="KEGG" id="vg:59226901"/>
<dbReference type="EMBL" id="LR722599">
    <property type="protein sequence ID" value="VVW94074.1"/>
    <property type="molecule type" value="Genomic_DNA"/>
</dbReference>
<reference evidence="2" key="3">
    <citation type="submission" date="2018-02" db="EMBL/GenBank/DDBJ databases">
        <title>Whole genome sequencing of African swine fever virus strains isolated from infected wild boars and pigs.</title>
        <authorList>
            <person name="Wozniakowski G."/>
            <person name="Mazur N."/>
            <person name="Pejsak Z."/>
        </authorList>
    </citation>
    <scope>NUCLEOTIDE SEQUENCE [LARGE SCALE GENOMIC DNA]</scope>
    <source>
        <strain evidence="2">Pol16_20186_o7</strain>
        <strain evidence="3">Pol17_03029_C201</strain>
        <strain evidence="4">Pol17_04461_C210</strain>
    </source>
</reference>
<reference evidence="11 25" key="6">
    <citation type="journal article" date="2019" name="Viruses">
        <title>A Simple Method for Sample Preparation to Facilitate Efficient Whole-Genome Sequencing of African Swine Fever Virus.</title>
        <authorList>
            <person name="Olasz F."/>
            <person name="Meszaros I."/>
            <person name="Marton S."/>
            <person name="Kajan G.L."/>
            <person name="Tamas V."/>
            <person name="Locsmandi G."/>
            <person name="Magyar T."/>
            <person name="Balint A."/>
            <person name="Banyai K."/>
            <person name="Zadori Z."/>
        </authorList>
    </citation>
    <scope>NUCLEOTIDE SEQUENCE [LARGE SCALE GENOMIC DNA]</scope>
    <source>
        <strain evidence="11 25">ASFV_HU_2018</strain>
    </source>
</reference>
<evidence type="ECO:0000313" key="9">
    <source>
        <dbReference type="EMBL" id="QDL88069.1"/>
    </source>
</evidence>
<dbReference type="EMBL" id="LR899193">
    <property type="protein sequence ID" value="CAD7112549.1"/>
    <property type="molecule type" value="Genomic_DNA"/>
</dbReference>
<dbReference type="Proteomes" id="UP000267045">
    <property type="component" value="Segment"/>
</dbReference>
<organism evidence="18">
    <name type="scientific">African swine fever virus</name>
    <name type="common">ASFV</name>
    <dbReference type="NCBI Taxonomy" id="10497"/>
    <lineage>
        <taxon>Viruses</taxon>
        <taxon>Varidnaviria</taxon>
        <taxon>Bamfordvirae</taxon>
        <taxon>Nucleocytoviricota</taxon>
        <taxon>Pokkesviricetes</taxon>
        <taxon>Asfuvirales</taxon>
        <taxon>Asfarviridae</taxon>
        <taxon>Asfivirus</taxon>
        <taxon>Asfivirus haemorrhagiae</taxon>
    </lineage>
</organism>
<reference evidence="18" key="4">
    <citation type="submission" date="2018-04" db="EMBL/GenBank/DDBJ databases">
        <authorList>
            <consortium name="IVD NGS Lab"/>
        </authorList>
    </citation>
    <scope>NUCLEOTIDE SEQUENCE [LARGE SCALE GENOMIC DNA]</scope>
    <source>
        <strain evidence="19">ASFV Belgium 2018/1</strain>
        <strain evidence="21">ASFV CzechRepublic 2017/1</strain>
        <strain evidence="7">ASFV Georgia 2007/1</strain>
        <strain evidence="8">ASFV Germany 2020/1</strain>
        <strain evidence="20">ASFV Moldova 2017/1</strain>
        <strain evidence="18">Estonia 2014</strain>
    </source>
</reference>
<reference evidence="10 24" key="5">
    <citation type="journal article" date="2019" name="Transbound. Emerg. Dis.">
        <title>Newly emerged African swine fever virus strain Belgium/Etalle/wb/2018 : complete genomic sequence and comparative analysis with reference p72 genotype II strains.</title>
        <authorList>
            <person name="Gilliaux G."/>
            <person name="Garigliany M."/>
            <person name="Licoppe A."/>
            <person name="Paternostre J."/>
            <person name="Lesenfants C."/>
            <person name="Linden A."/>
            <person name="Desmecht D."/>
        </authorList>
    </citation>
    <scope>NUCLEOTIDE SEQUENCE [LARGE SCALE GENOMIC DNA]</scope>
    <source>
        <strain evidence="10 24">Belgium/Etalle/wb/2018</strain>
    </source>
</reference>
<reference evidence="13" key="10">
    <citation type="journal article" date="2020" name="Viruses">
        <title>The Spillover of African Swine Fever in Western Poland Revealed Its Estimated Origin on the Basis of O174L, K145R, MGF 505-5R and IGR I73R/I329L Genomic Sequences.</title>
        <authorList>
            <person name="Mazur-Panasiuk N."/>
            <person name="Walczak M."/>
            <person name="Juszkiewicz M."/>
            <person name="Wozniakowski G."/>
        </authorList>
    </citation>
    <scope>NUCLEOTIDE SEQUENCE [LARGE SCALE GENOMIC DNA]</scope>
    <source>
        <strain evidence="15">Pol17_31177_O81</strain>
        <strain evidence="13">Pol17_55892_C754</strain>
        <strain evidence="14">Pol18_28298_O111</strain>
        <strain evidence="16">Pol19_53050_C1959/19</strain>
    </source>
</reference>
<dbReference type="Proteomes" id="UP000428265">
    <property type="component" value="Segment"/>
</dbReference>
<organismHost>
    <name type="scientific">Phacochoerus aethiopicus</name>
    <name type="common">Warthog</name>
    <dbReference type="NCBI Taxonomy" id="85517"/>
</organismHost>
<keyword evidence="1" id="KW-1133">Transmembrane helix</keyword>
<reference evidence="5" key="2">
    <citation type="journal article" date="2018" name="Virol. J.">
        <title>Intra-epidemic genome variation in highly pathogenic African swine fever virus (ASFV) from the country of Georgia.</title>
        <authorList>
            <person name="Farlow J."/>
            <person name="Donduashvili M."/>
            <person name="Kokhreidze M."/>
            <person name="Kotorashvili A."/>
            <person name="Vepkhvadze N.G."/>
            <person name="Kotaria N."/>
            <person name="Gulbani A."/>
        </authorList>
    </citation>
    <scope>NUCLEOTIDE SEQUENCE</scope>
    <source>
        <strain evidence="5">Georgia 2008/1</strain>
        <strain evidence="6">Georgia 2008/2</strain>
    </source>
</reference>
<dbReference type="Proteomes" id="UP000275431">
    <property type="component" value="Segment"/>
</dbReference>
<reference evidence="7 22" key="1">
    <citation type="journal article" date="2011" name="Emerg. Infect. Dis.">
        <title>Genomic analysis of highly virulent Georgia 2007/1 isolate of African swine fever virus.</title>
        <authorList>
            <person name="Chapman D.A."/>
            <person name="Darby A.C."/>
            <person name="Da Silva M."/>
            <person name="Upton C."/>
            <person name="Radford A.D."/>
            <person name="Dixon L.K."/>
        </authorList>
    </citation>
    <scope>NUCLEOTIDE SEQUENCE [LARGE SCALE GENOMIC DNA]</scope>
    <source>
        <strain evidence="7">ASFV Georgia 2007/1</strain>
    </source>
</reference>
<evidence type="ECO:0000313" key="20">
    <source>
        <dbReference type="EMBL" id="VVW94074.1"/>
    </source>
</evidence>
<dbReference type="EMBL" id="MW361944">
    <property type="protein sequence ID" value="QSH48632.1"/>
    <property type="molecule type" value="Genomic_DNA"/>
</dbReference>
<dbReference type="EMBL" id="MG939587">
    <property type="protein sequence ID" value="AXZ96002.1"/>
    <property type="molecule type" value="Genomic_DNA"/>
</dbReference>
<dbReference type="EMBL" id="LS478113">
    <property type="protein sequence ID" value="SPS73461.1"/>
    <property type="molecule type" value="Genomic_DNA"/>
</dbReference>
<dbReference type="Proteomes" id="UP000324915">
    <property type="component" value="Segment"/>
</dbReference>
<evidence type="ECO:0000313" key="14">
    <source>
        <dbReference type="EMBL" id="QOW02729.1"/>
    </source>
</evidence>
<keyword evidence="1" id="KW-0812">Transmembrane</keyword>
<evidence type="ECO:0000313" key="7">
    <source>
        <dbReference type="EMBL" id="CAD2068399.1"/>
    </source>
</evidence>
<evidence type="ECO:0000313" key="8">
    <source>
        <dbReference type="EMBL" id="CAD7112549.1"/>
    </source>
</evidence>
<evidence type="ECO:0000313" key="16">
    <source>
        <dbReference type="EMBL" id="QOW03101.1"/>
    </source>
</evidence>
<evidence type="ECO:0000313" key="25">
    <source>
        <dbReference type="Proteomes" id="UP000428265"/>
    </source>
</evidence>
<dbReference type="RefSeq" id="YP_009927161.1">
    <property type="nucleotide sequence ID" value="NC_044959.2"/>
</dbReference>
<dbReference type="Proteomes" id="UP000593778">
    <property type="component" value="Segment"/>
</dbReference>
<dbReference type="EMBL" id="LR722600">
    <property type="protein sequence ID" value="VVW94081.1"/>
    <property type="molecule type" value="Genomic_DNA"/>
</dbReference>